<dbReference type="GO" id="GO:0102127">
    <property type="term" value="F:8-oxoguanine deaminase activity"/>
    <property type="evidence" value="ECO:0007669"/>
    <property type="project" value="UniProtKB-EC"/>
</dbReference>
<keyword evidence="1 3" id="KW-0378">Hydrolase</keyword>
<dbReference type="EMBL" id="JANSKA010000006">
    <property type="protein sequence ID" value="MCR9037153.1"/>
    <property type="molecule type" value="Genomic_DNA"/>
</dbReference>
<dbReference type="RefSeq" id="WP_258499578.1">
    <property type="nucleotide sequence ID" value="NZ_JANSKA010000006.1"/>
</dbReference>
<dbReference type="Gene3D" id="3.20.20.140">
    <property type="entry name" value="Metal-dependent hydrolases"/>
    <property type="match status" value="1"/>
</dbReference>
<dbReference type="PANTHER" id="PTHR43794">
    <property type="entry name" value="AMINOHYDROLASE SSNA-RELATED"/>
    <property type="match status" value="1"/>
</dbReference>
<accession>A0ABT1ZAB4</accession>
<evidence type="ECO:0000313" key="3">
    <source>
        <dbReference type="EMBL" id="MCR9037153.1"/>
    </source>
</evidence>
<organism evidence="3 4">
    <name type="scientific">Tractidigestivibacter montrealensis</name>
    <dbReference type="NCBI Taxonomy" id="2972466"/>
    <lineage>
        <taxon>Bacteria</taxon>
        <taxon>Bacillati</taxon>
        <taxon>Actinomycetota</taxon>
        <taxon>Coriobacteriia</taxon>
        <taxon>Coriobacteriales</taxon>
        <taxon>Atopobiaceae</taxon>
        <taxon>Tractidigestivibacter</taxon>
    </lineage>
</organism>
<dbReference type="Pfam" id="PF01979">
    <property type="entry name" value="Amidohydro_1"/>
    <property type="match status" value="1"/>
</dbReference>
<dbReference type="SUPFAM" id="SSF51338">
    <property type="entry name" value="Composite domain of metallo-dependent hydrolases"/>
    <property type="match status" value="1"/>
</dbReference>
<evidence type="ECO:0000259" key="2">
    <source>
        <dbReference type="Pfam" id="PF01979"/>
    </source>
</evidence>
<dbReference type="CDD" id="cd01298">
    <property type="entry name" value="ATZ_TRZ_like"/>
    <property type="match status" value="1"/>
</dbReference>
<protein>
    <submittedName>
        <fullName evidence="3">8-oxoguanine deaminase</fullName>
        <ecNumber evidence="3">3.5.4.32</ecNumber>
    </submittedName>
</protein>
<comment type="caution">
    <text evidence="3">The sequence shown here is derived from an EMBL/GenBank/DDBJ whole genome shotgun (WGS) entry which is preliminary data.</text>
</comment>
<dbReference type="Proteomes" id="UP001204320">
    <property type="component" value="Unassembled WGS sequence"/>
</dbReference>
<dbReference type="EC" id="3.5.4.32" evidence="3"/>
<dbReference type="PANTHER" id="PTHR43794:SF11">
    <property type="entry name" value="AMIDOHYDROLASE-RELATED DOMAIN-CONTAINING PROTEIN"/>
    <property type="match status" value="1"/>
</dbReference>
<feature type="domain" description="Amidohydrolase-related" evidence="2">
    <location>
        <begin position="61"/>
        <end position="429"/>
    </location>
</feature>
<evidence type="ECO:0000313" key="4">
    <source>
        <dbReference type="Proteomes" id="UP001204320"/>
    </source>
</evidence>
<reference evidence="3 4" key="1">
    <citation type="submission" date="2022-08" db="EMBL/GenBank/DDBJ databases">
        <title>Tractidigestivibacter montrealensis type strain KD21.</title>
        <authorList>
            <person name="Diop K."/>
            <person name="Richard C."/>
            <person name="Routy B."/>
        </authorList>
    </citation>
    <scope>NUCLEOTIDE SEQUENCE [LARGE SCALE GENOMIC DNA]</scope>
    <source>
        <strain evidence="3 4">KD21</strain>
    </source>
</reference>
<dbReference type="NCBIfam" id="NF006055">
    <property type="entry name" value="PRK08203.1"/>
    <property type="match status" value="1"/>
</dbReference>
<dbReference type="InterPro" id="IPR032466">
    <property type="entry name" value="Metal_Hydrolase"/>
</dbReference>
<dbReference type="InterPro" id="IPR006680">
    <property type="entry name" value="Amidohydro-rel"/>
</dbReference>
<dbReference type="Gene3D" id="2.30.40.10">
    <property type="entry name" value="Urease, subunit C, domain 1"/>
    <property type="match status" value="1"/>
</dbReference>
<dbReference type="InterPro" id="IPR050287">
    <property type="entry name" value="MTA/SAH_deaminase"/>
</dbReference>
<sequence length="459" mass="49716">MGTLLVKNADTIVTCDDAVRVFTHADLLATDGVITYVGPTGANVAAAPSVADEVIDARGKVVYPGLVNTHHHFYQIFTRNYPEVQNLELFPWLTTLYEYWKNIDPEVMRYATYSALGELVKGGCTTCFDHHYVFPNGVDGLMEAEFDAASQIGARMIVSRGSMSLSKKDGGLPPDSVVQSVDAILADSQRTVEKFHDPAPFSMRQVVLAPCSPFSVTKDLLVESAKLGRSLGVRLHTHLCETLDEERFTIEATGMRPLAYMESVGWVGPDVWFAHGIHFNDDELRVLAQTGTGVAHCPISNMKLSSGVAHVGDMLRLGIPVGLGVDGSASNDGSSLLEEMRVGFLLHRLNESYNAPTGYDMLKIATRGGARVLGRPEIGQLASGKAADLFMIDANRLELTGAMKDPKAVLAVVGWRGPVDRTVVAGRTVMQGGHLVGIDEERAAAEADACWRRFVEKNA</sequence>
<name>A0ABT1ZAB4_9ACTN</name>
<dbReference type="InterPro" id="IPR011059">
    <property type="entry name" value="Metal-dep_hydrolase_composite"/>
</dbReference>
<keyword evidence="4" id="KW-1185">Reference proteome</keyword>
<proteinExistence type="predicted"/>
<dbReference type="SUPFAM" id="SSF51556">
    <property type="entry name" value="Metallo-dependent hydrolases"/>
    <property type="match status" value="1"/>
</dbReference>
<evidence type="ECO:0000256" key="1">
    <source>
        <dbReference type="ARBA" id="ARBA00022801"/>
    </source>
</evidence>
<gene>
    <name evidence="3" type="ORF">NVS32_09360</name>
</gene>